<evidence type="ECO:0000313" key="3">
    <source>
        <dbReference type="Proteomes" id="UP000823614"/>
    </source>
</evidence>
<feature type="signal peptide" evidence="1">
    <location>
        <begin position="1"/>
        <end position="27"/>
    </location>
</feature>
<organism evidence="2 3">
    <name type="scientific">Candidatus Gallilactobacillus intestinavium</name>
    <dbReference type="NCBI Taxonomy" id="2840838"/>
    <lineage>
        <taxon>Bacteria</taxon>
        <taxon>Bacillati</taxon>
        <taxon>Bacillota</taxon>
        <taxon>Bacilli</taxon>
        <taxon>Lactobacillales</taxon>
        <taxon>Lactobacillaceae</taxon>
        <taxon>Lactobacillaceae incertae sedis</taxon>
        <taxon>Candidatus Gallilactobacillus</taxon>
    </lineage>
</organism>
<accession>A0A9D9E7X4</accession>
<reference evidence="2" key="2">
    <citation type="journal article" date="2021" name="PeerJ">
        <title>Extensive microbial diversity within the chicken gut microbiome revealed by metagenomics and culture.</title>
        <authorList>
            <person name="Gilroy R."/>
            <person name="Ravi A."/>
            <person name="Getino M."/>
            <person name="Pursley I."/>
            <person name="Horton D.L."/>
            <person name="Alikhan N.F."/>
            <person name="Baker D."/>
            <person name="Gharbi K."/>
            <person name="Hall N."/>
            <person name="Watson M."/>
            <person name="Adriaenssens E.M."/>
            <person name="Foster-Nyarko E."/>
            <person name="Jarju S."/>
            <person name="Secka A."/>
            <person name="Antonio M."/>
            <person name="Oren A."/>
            <person name="Chaudhuri R.R."/>
            <person name="La Ragione R."/>
            <person name="Hildebrand F."/>
            <person name="Pallen M.J."/>
        </authorList>
    </citation>
    <scope>NUCLEOTIDE SEQUENCE</scope>
    <source>
        <strain evidence="2">C6-149</strain>
    </source>
</reference>
<reference evidence="2" key="1">
    <citation type="submission" date="2020-10" db="EMBL/GenBank/DDBJ databases">
        <authorList>
            <person name="Gilroy R."/>
        </authorList>
    </citation>
    <scope>NUCLEOTIDE SEQUENCE</scope>
    <source>
        <strain evidence="2">C6-149</strain>
    </source>
</reference>
<dbReference type="EMBL" id="JADIMP010000051">
    <property type="protein sequence ID" value="MBO8441380.1"/>
    <property type="molecule type" value="Genomic_DNA"/>
</dbReference>
<name>A0A9D9E7X4_9LACO</name>
<evidence type="ECO:0000256" key="1">
    <source>
        <dbReference type="SAM" id="SignalP"/>
    </source>
</evidence>
<evidence type="ECO:0008006" key="4">
    <source>
        <dbReference type="Google" id="ProtNLM"/>
    </source>
</evidence>
<feature type="chain" id="PRO_5038410175" description="DUF4825 domain-containing protein" evidence="1">
    <location>
        <begin position="28"/>
        <end position="168"/>
    </location>
</feature>
<proteinExistence type="predicted"/>
<comment type="caution">
    <text evidence="2">The sequence shown here is derived from an EMBL/GenBank/DDBJ whole genome shotgun (WGS) entry which is preliminary data.</text>
</comment>
<dbReference type="AlphaFoldDB" id="A0A9D9E7X4"/>
<dbReference type="Proteomes" id="UP000823614">
    <property type="component" value="Unassembled WGS sequence"/>
</dbReference>
<sequence>MKKRKRAKLITLILVITFTLLSLGAVAVTTINAGIEHHQHESKLKKMSEKAAKVLPKEAYKPGVYKLKEKKYFNNYKISAELVVNDKGIIKHVEFDQLDQFNFVNPQTSTEIDQWNSSLLRHQDLSKLSCNDSNQTDFFNLYKKYMKKLINMAHSGKVNYVVINNEDN</sequence>
<keyword evidence="1" id="KW-0732">Signal</keyword>
<evidence type="ECO:0000313" key="2">
    <source>
        <dbReference type="EMBL" id="MBO8441380.1"/>
    </source>
</evidence>
<protein>
    <recommendedName>
        <fullName evidence="4">DUF4825 domain-containing protein</fullName>
    </recommendedName>
</protein>
<gene>
    <name evidence="2" type="ORF">IAA89_02910</name>
</gene>